<evidence type="ECO:0000256" key="1">
    <source>
        <dbReference type="SAM" id="SignalP"/>
    </source>
</evidence>
<feature type="signal peptide" evidence="1">
    <location>
        <begin position="1"/>
        <end position="21"/>
    </location>
</feature>
<organism evidence="2 3">
    <name type="scientific">Rathayibacter iranicus</name>
    <dbReference type="NCBI Taxonomy" id="59737"/>
    <lineage>
        <taxon>Bacteria</taxon>
        <taxon>Bacillati</taxon>
        <taxon>Actinomycetota</taxon>
        <taxon>Actinomycetes</taxon>
        <taxon>Micrococcales</taxon>
        <taxon>Microbacteriaceae</taxon>
        <taxon>Rathayibacter</taxon>
    </lineage>
</organism>
<protein>
    <recommendedName>
        <fullName evidence="4">Lipoprotein</fullName>
    </recommendedName>
</protein>
<evidence type="ECO:0008006" key="4">
    <source>
        <dbReference type="Google" id="ProtNLM"/>
    </source>
</evidence>
<name>A0AAD1AH33_9MICO</name>
<dbReference type="AlphaFoldDB" id="A0AAD1AH33"/>
<dbReference type="EMBL" id="CP028130">
    <property type="protein sequence ID" value="AZZ57160.1"/>
    <property type="molecule type" value="Genomic_DNA"/>
</dbReference>
<dbReference type="PROSITE" id="PS51257">
    <property type="entry name" value="PROKAR_LIPOPROTEIN"/>
    <property type="match status" value="1"/>
</dbReference>
<dbReference type="KEGG" id="ria:C7V51_15745"/>
<keyword evidence="1" id="KW-0732">Signal</keyword>
<evidence type="ECO:0000313" key="3">
    <source>
        <dbReference type="Proteomes" id="UP000283946"/>
    </source>
</evidence>
<feature type="chain" id="PRO_5042096672" description="Lipoprotein" evidence="1">
    <location>
        <begin position="22"/>
        <end position="301"/>
    </location>
</feature>
<dbReference type="Proteomes" id="UP000283946">
    <property type="component" value="Chromosome"/>
</dbReference>
<evidence type="ECO:0000313" key="2">
    <source>
        <dbReference type="EMBL" id="AZZ57160.1"/>
    </source>
</evidence>
<proteinExistence type="predicted"/>
<accession>A0AAD1AH33</accession>
<reference evidence="2 3" key="1">
    <citation type="submission" date="2018-03" db="EMBL/GenBank/DDBJ databases">
        <title>Bacteriophage NCPPB3778 and a type I-E CRISPR drive the evolution of the US Biological Select Agent, Rathayibacter toxicus.</title>
        <authorList>
            <person name="Davis E.W.II."/>
            <person name="Tabima J.F."/>
            <person name="Weisberg A.J."/>
            <person name="Dantas Lopes L."/>
            <person name="Wiseman M.S."/>
            <person name="Wiseman M.S."/>
            <person name="Pupko T."/>
            <person name="Belcher M.S."/>
            <person name="Sechler A.J."/>
            <person name="Tancos M.A."/>
            <person name="Schroeder B.K."/>
            <person name="Murray T.D."/>
            <person name="Luster D.G."/>
            <person name="Schneider W.L."/>
            <person name="Rogers E."/>
            <person name="Andreote F.D."/>
            <person name="Grunwald N.J."/>
            <person name="Putnam M.L."/>
            <person name="Chang J.H."/>
        </authorList>
    </citation>
    <scope>NUCLEOTIDE SEQUENCE [LARGE SCALE GENOMIC DNA]</scope>
    <source>
        <strain evidence="2 3">NCCPB 2253</strain>
    </source>
</reference>
<gene>
    <name evidence="2" type="ORF">C7V51_15745</name>
</gene>
<sequence length="301" mass="32360">MRLRVLPIGCALLLLSGCASGADDGVHKPSSIEFVPNAAVLEEATESVREPLDVYGPSVHDRQVLERASDLLAEDCVRAAGHSVSFVNVLDYPPSTMWSLKYFGVWTKARASQAGLGSPHDALAEARQRQSEANSDETYDAITRCVGVDSRSEQIASLSYRTPEESIHERGRTVTWSWASDDPIWQEARTQQGACLSAKGYALEEQRASISPKIAEAPDSEAGIRAALDQVDCLSSTGAAQTFVDVVAAYQVAFIAENEAALVADKKDTDERIAFAQKVISEHGVTDGRGMTASRALSSSK</sequence>